<dbReference type="Proteomes" id="UP001454036">
    <property type="component" value="Unassembled WGS sequence"/>
</dbReference>
<sequence length="263" mass="29023">MTFAVNTSIKATPEYKPRFIPNVTCTYYNRVGHEESTCFGKHGFPKLWADRPQTRGKPDRGRGAARGRGGAARPRTAEAQAITCSAVTGSGQASIGTGGTQQDRCSRMLIGLGEPRGGLYYFRGGIEEKANRVVETQDPIVWHRRIGHPSVSIVNSLPFVFCLNNSLDKPCDICYQAKQTRDSFSLSDNKACFPFDLVHCDLWDPYRILSSIRARVFLIIVDDFSRAVSPSVPVVDVSDSTITDDELLEDPPPSFSPSDDMVQ</sequence>
<evidence type="ECO:0000313" key="3">
    <source>
        <dbReference type="EMBL" id="GAA0145513.1"/>
    </source>
</evidence>
<evidence type="ECO:0000259" key="2">
    <source>
        <dbReference type="Pfam" id="PF13976"/>
    </source>
</evidence>
<comment type="caution">
    <text evidence="3">The sequence shown here is derived from an EMBL/GenBank/DDBJ whole genome shotgun (WGS) entry which is preliminary data.</text>
</comment>
<feature type="region of interest" description="Disordered" evidence="1">
    <location>
        <begin position="243"/>
        <end position="263"/>
    </location>
</feature>
<proteinExistence type="predicted"/>
<dbReference type="AlphaFoldDB" id="A0AAV3P2S9"/>
<accession>A0AAV3P2S9</accession>
<evidence type="ECO:0000256" key="1">
    <source>
        <dbReference type="SAM" id="MobiDB-lite"/>
    </source>
</evidence>
<gene>
    <name evidence="3" type="ORF">LIER_05694</name>
</gene>
<feature type="domain" description="GAG-pre-integrase" evidence="2">
    <location>
        <begin position="118"/>
        <end position="179"/>
    </location>
</feature>
<organism evidence="3 4">
    <name type="scientific">Lithospermum erythrorhizon</name>
    <name type="common">Purple gromwell</name>
    <name type="synonym">Lithospermum officinale var. erythrorhizon</name>
    <dbReference type="NCBI Taxonomy" id="34254"/>
    <lineage>
        <taxon>Eukaryota</taxon>
        <taxon>Viridiplantae</taxon>
        <taxon>Streptophyta</taxon>
        <taxon>Embryophyta</taxon>
        <taxon>Tracheophyta</taxon>
        <taxon>Spermatophyta</taxon>
        <taxon>Magnoliopsida</taxon>
        <taxon>eudicotyledons</taxon>
        <taxon>Gunneridae</taxon>
        <taxon>Pentapetalae</taxon>
        <taxon>asterids</taxon>
        <taxon>lamiids</taxon>
        <taxon>Boraginales</taxon>
        <taxon>Boraginaceae</taxon>
        <taxon>Boraginoideae</taxon>
        <taxon>Lithospermeae</taxon>
        <taxon>Lithospermum</taxon>
    </lineage>
</organism>
<dbReference type="EMBL" id="BAABME010000792">
    <property type="protein sequence ID" value="GAA0145513.1"/>
    <property type="molecule type" value="Genomic_DNA"/>
</dbReference>
<dbReference type="PANTHER" id="PTHR42648:SF31">
    <property type="entry name" value="RNA-DIRECTED DNA POLYMERASE"/>
    <property type="match status" value="1"/>
</dbReference>
<protein>
    <recommendedName>
        <fullName evidence="2">GAG-pre-integrase domain-containing protein</fullName>
    </recommendedName>
</protein>
<dbReference type="InterPro" id="IPR039537">
    <property type="entry name" value="Retrotran_Ty1/copia-like"/>
</dbReference>
<reference evidence="3 4" key="1">
    <citation type="submission" date="2024-01" db="EMBL/GenBank/DDBJ databases">
        <title>The complete chloroplast genome sequence of Lithospermum erythrorhizon: insights into the phylogenetic relationship among Boraginaceae species and the maternal lineages of purple gromwells.</title>
        <authorList>
            <person name="Okada T."/>
            <person name="Watanabe K."/>
        </authorList>
    </citation>
    <scope>NUCLEOTIDE SEQUENCE [LARGE SCALE GENOMIC DNA]</scope>
</reference>
<evidence type="ECO:0000313" key="4">
    <source>
        <dbReference type="Proteomes" id="UP001454036"/>
    </source>
</evidence>
<dbReference type="Pfam" id="PF13976">
    <property type="entry name" value="gag_pre-integrs"/>
    <property type="match status" value="1"/>
</dbReference>
<name>A0AAV3P2S9_LITER</name>
<feature type="compositionally biased region" description="Basic and acidic residues" evidence="1">
    <location>
        <begin position="49"/>
        <end position="62"/>
    </location>
</feature>
<keyword evidence="4" id="KW-1185">Reference proteome</keyword>
<dbReference type="PANTHER" id="PTHR42648">
    <property type="entry name" value="TRANSPOSASE, PUTATIVE-RELATED"/>
    <property type="match status" value="1"/>
</dbReference>
<feature type="region of interest" description="Disordered" evidence="1">
    <location>
        <begin position="49"/>
        <end position="77"/>
    </location>
</feature>
<dbReference type="InterPro" id="IPR025724">
    <property type="entry name" value="GAG-pre-integrase_dom"/>
</dbReference>